<evidence type="ECO:0000256" key="1">
    <source>
        <dbReference type="ARBA" id="ARBA00022741"/>
    </source>
</evidence>
<dbReference type="InterPro" id="IPR036388">
    <property type="entry name" value="WH-like_DNA-bd_sf"/>
</dbReference>
<reference evidence="4 5" key="1">
    <citation type="submission" date="2020-04" db="EMBL/GenBank/DDBJ databases">
        <title>Novel species.</title>
        <authorList>
            <person name="Teo W.F.A."/>
            <person name="Lipun K."/>
            <person name="Srisuk N."/>
            <person name="Duangmal K."/>
        </authorList>
    </citation>
    <scope>NUCLEOTIDE SEQUENCE [LARGE SCALE GENOMIC DNA]</scope>
    <source>
        <strain evidence="4 5">K13G38</strain>
    </source>
</reference>
<dbReference type="PANTHER" id="PTHR16305">
    <property type="entry name" value="TESTICULAR SOLUBLE ADENYLYL CYCLASE"/>
    <property type="match status" value="1"/>
</dbReference>
<accession>A0ABX1J055</accession>
<feature type="domain" description="HTH luxR-type" evidence="3">
    <location>
        <begin position="793"/>
        <end position="858"/>
    </location>
</feature>
<keyword evidence="2" id="KW-0067">ATP-binding</keyword>
<dbReference type="Pfam" id="PF13191">
    <property type="entry name" value="AAA_16"/>
    <property type="match status" value="1"/>
</dbReference>
<dbReference type="Gene3D" id="3.40.50.300">
    <property type="entry name" value="P-loop containing nucleotide triphosphate hydrolases"/>
    <property type="match status" value="1"/>
</dbReference>
<organism evidence="4 5">
    <name type="scientific">Amycolatopsis acididurans</name>
    <dbReference type="NCBI Taxonomy" id="2724524"/>
    <lineage>
        <taxon>Bacteria</taxon>
        <taxon>Bacillati</taxon>
        <taxon>Actinomycetota</taxon>
        <taxon>Actinomycetes</taxon>
        <taxon>Pseudonocardiales</taxon>
        <taxon>Pseudonocardiaceae</taxon>
        <taxon>Amycolatopsis</taxon>
    </lineage>
</organism>
<dbReference type="Gene3D" id="1.25.40.10">
    <property type="entry name" value="Tetratricopeptide repeat domain"/>
    <property type="match status" value="1"/>
</dbReference>
<dbReference type="Proteomes" id="UP000715441">
    <property type="component" value="Unassembled WGS sequence"/>
</dbReference>
<dbReference type="Pfam" id="PF00196">
    <property type="entry name" value="GerE"/>
    <property type="match status" value="1"/>
</dbReference>
<dbReference type="PANTHER" id="PTHR16305:SF28">
    <property type="entry name" value="GUANYLATE CYCLASE DOMAIN-CONTAINING PROTEIN"/>
    <property type="match status" value="1"/>
</dbReference>
<dbReference type="CDD" id="cd06170">
    <property type="entry name" value="LuxR_C_like"/>
    <property type="match status" value="1"/>
</dbReference>
<keyword evidence="5" id="KW-1185">Reference proteome</keyword>
<evidence type="ECO:0000259" key="3">
    <source>
        <dbReference type="PROSITE" id="PS50043"/>
    </source>
</evidence>
<keyword evidence="1" id="KW-0547">Nucleotide-binding</keyword>
<evidence type="ECO:0000256" key="2">
    <source>
        <dbReference type="ARBA" id="ARBA00022840"/>
    </source>
</evidence>
<dbReference type="InterPro" id="IPR011990">
    <property type="entry name" value="TPR-like_helical_dom_sf"/>
</dbReference>
<dbReference type="Gene3D" id="1.10.10.10">
    <property type="entry name" value="Winged helix-like DNA-binding domain superfamily/Winged helix DNA-binding domain"/>
    <property type="match status" value="1"/>
</dbReference>
<name>A0ABX1J055_9PSEU</name>
<dbReference type="InterPro" id="IPR041664">
    <property type="entry name" value="AAA_16"/>
</dbReference>
<dbReference type="InterPro" id="IPR016032">
    <property type="entry name" value="Sig_transdc_resp-reg_C-effctor"/>
</dbReference>
<dbReference type="PRINTS" id="PR00038">
    <property type="entry name" value="HTHLUXR"/>
</dbReference>
<dbReference type="SUPFAM" id="SSF46894">
    <property type="entry name" value="C-terminal effector domain of the bipartite response regulators"/>
    <property type="match status" value="1"/>
</dbReference>
<dbReference type="SMART" id="SM00421">
    <property type="entry name" value="HTH_LUXR"/>
    <property type="match status" value="1"/>
</dbReference>
<evidence type="ECO:0000313" key="4">
    <source>
        <dbReference type="EMBL" id="NKQ53158.1"/>
    </source>
</evidence>
<comment type="caution">
    <text evidence="4">The sequence shown here is derived from an EMBL/GenBank/DDBJ whole genome shotgun (WGS) entry which is preliminary data.</text>
</comment>
<dbReference type="InterPro" id="IPR000792">
    <property type="entry name" value="Tscrpt_reg_LuxR_C"/>
</dbReference>
<dbReference type="SUPFAM" id="SSF52540">
    <property type="entry name" value="P-loop containing nucleoside triphosphate hydrolases"/>
    <property type="match status" value="1"/>
</dbReference>
<evidence type="ECO:0000313" key="5">
    <source>
        <dbReference type="Proteomes" id="UP000715441"/>
    </source>
</evidence>
<proteinExistence type="predicted"/>
<sequence>MMIEWPFRGREAELSAIRAAFADPEVCGLVLTGRAGVGKTRLARHALSEATANGAHTLWVRATAAARAISLGAFAHLLPGNIDSADPARLLNQTAGALVRSAEGRRLVLCVDDAHLLDDLSAALVHQLAATATAFVVVIAPHGVDVPGPVFAMWKDRVAERLDIRELSREQTAELAEAALGGRLDGAAEHRLWHLTLGNPLFLRELVQGGIEAGTLTERDGVWRWTGELSATPRLVELISARTERADPDERMLLELLAFGDQLGSEPLVRLGGAAALAATERAGLIVSERQGRRLSVCLAHPLYGEVIRQRTSPLRQRRVHQILAEMLEATGARRKEDPPKLVRWRLAAGLPTDPRLVCSVAESLVWTDFAQAEQLATQAVQLGGGFRARYLLARLLAGRGRHDAADRLFGEVAEDALSDEQRSGVEAARAANVAFGLGDPARALAKTSDPVVRAAILAELGDCGTALELVGPVLDESDCPGVRRLAALTVAASALVKTGRTRACLSAVEEGLVVARHSREATVPGARVRLELARCAALAAAGRLEEAEDRAAESYREALEHRWPSAMAGCAAALGVVALGYGNLPAAVRWLREALTHTDLDRPYPFRTAVLAHLVRAVAMTGRVAEADRLLEQDLARHPFFARWESSCRAWVAAAGGETSRAVDLATGAADLAREEQRWAEELVALHDIVRFGAAQQVLARLESTAARVGGEFAPLYSGQCQAVAAGDGTALDAIADRFAAAGARLLAAEAAAQATRAHRVVGRVGSAAASARRARAWLETCPEARTPALSLLETPLDLTVRELEIARLVATGLTSRAVADRLVVSVRTVDNVLHGVYAKLGISGRGELASVIGMPGAGVPESRSAPVGE</sequence>
<protein>
    <submittedName>
        <fullName evidence="4">AAA family ATPase</fullName>
    </submittedName>
</protein>
<gene>
    <name evidence="4" type="ORF">HFP15_09710</name>
</gene>
<dbReference type="InterPro" id="IPR027417">
    <property type="entry name" value="P-loop_NTPase"/>
</dbReference>
<dbReference type="PROSITE" id="PS50043">
    <property type="entry name" value="HTH_LUXR_2"/>
    <property type="match status" value="1"/>
</dbReference>
<dbReference type="EMBL" id="JAAXLS010000004">
    <property type="protein sequence ID" value="NKQ53158.1"/>
    <property type="molecule type" value="Genomic_DNA"/>
</dbReference>